<evidence type="ECO:0000313" key="7">
    <source>
        <dbReference type="Proteomes" id="UP000256970"/>
    </source>
</evidence>
<feature type="domain" description="Protein kinase" evidence="5">
    <location>
        <begin position="363"/>
        <end position="819"/>
    </location>
</feature>
<keyword evidence="4" id="KW-0732">Signal</keyword>
<feature type="region of interest" description="Disordered" evidence="2">
    <location>
        <begin position="896"/>
        <end position="924"/>
    </location>
</feature>
<dbReference type="PROSITE" id="PS00107">
    <property type="entry name" value="PROTEIN_KINASE_ATP"/>
    <property type="match status" value="1"/>
</dbReference>
<evidence type="ECO:0000256" key="4">
    <source>
        <dbReference type="SAM" id="SignalP"/>
    </source>
</evidence>
<feature type="region of interest" description="Disordered" evidence="2">
    <location>
        <begin position="938"/>
        <end position="984"/>
    </location>
</feature>
<dbReference type="InterPro" id="IPR001245">
    <property type="entry name" value="Ser-Thr/Tyr_kinase_cat_dom"/>
</dbReference>
<dbReference type="GO" id="GO:0004674">
    <property type="term" value="F:protein serine/threonine kinase activity"/>
    <property type="evidence" value="ECO:0007669"/>
    <property type="project" value="TreeGrafter"/>
</dbReference>
<feature type="compositionally biased region" description="Low complexity" evidence="2">
    <location>
        <begin position="513"/>
        <end position="542"/>
    </location>
</feature>
<feature type="compositionally biased region" description="Basic and acidic residues" evidence="2">
    <location>
        <begin position="486"/>
        <end position="496"/>
    </location>
</feature>
<feature type="region of interest" description="Disordered" evidence="2">
    <location>
        <begin position="476"/>
        <end position="609"/>
    </location>
</feature>
<reference evidence="6 7" key="1">
    <citation type="submission" date="2016-10" db="EMBL/GenBank/DDBJ databases">
        <authorList>
            <person name="Cai Z."/>
        </authorList>
    </citation>
    <scope>NUCLEOTIDE SEQUENCE [LARGE SCALE GENOMIC DNA]</scope>
</reference>
<feature type="transmembrane region" description="Helical" evidence="3">
    <location>
        <begin position="268"/>
        <end position="292"/>
    </location>
</feature>
<dbReference type="SUPFAM" id="SSF56112">
    <property type="entry name" value="Protein kinase-like (PK-like)"/>
    <property type="match status" value="1"/>
</dbReference>
<dbReference type="STRING" id="3088.A0A383VSA7"/>
<proteinExistence type="predicted"/>
<evidence type="ECO:0000256" key="2">
    <source>
        <dbReference type="SAM" id="MobiDB-lite"/>
    </source>
</evidence>
<dbReference type="InterPro" id="IPR000719">
    <property type="entry name" value="Prot_kinase_dom"/>
</dbReference>
<feature type="compositionally biased region" description="Polar residues" evidence="2">
    <location>
        <begin position="572"/>
        <end position="599"/>
    </location>
</feature>
<dbReference type="Gene3D" id="1.10.510.10">
    <property type="entry name" value="Transferase(Phosphotransferase) domain 1"/>
    <property type="match status" value="1"/>
</dbReference>
<dbReference type="InterPro" id="IPR051681">
    <property type="entry name" value="Ser/Thr_Kinases-Pseudokinases"/>
</dbReference>
<name>A0A383VSA7_TETOB</name>
<feature type="chain" id="PRO_5017062389" description="Protein kinase domain-containing protein" evidence="4">
    <location>
        <begin position="17"/>
        <end position="984"/>
    </location>
</feature>
<keyword evidence="1" id="KW-0067">ATP-binding</keyword>
<dbReference type="PRINTS" id="PR00109">
    <property type="entry name" value="TYRKINASE"/>
</dbReference>
<dbReference type="PANTHER" id="PTHR44329">
    <property type="entry name" value="SERINE/THREONINE-PROTEIN KINASE TNNI3K-RELATED"/>
    <property type="match status" value="1"/>
</dbReference>
<accession>A0A383VSA7</accession>
<dbReference type="Pfam" id="PF07714">
    <property type="entry name" value="PK_Tyr_Ser-Thr"/>
    <property type="match status" value="2"/>
</dbReference>
<keyword evidence="1" id="KW-0547">Nucleotide-binding</keyword>
<evidence type="ECO:0000313" key="6">
    <source>
        <dbReference type="EMBL" id="SZX68397.1"/>
    </source>
</evidence>
<dbReference type="EMBL" id="FNXT01000857">
    <property type="protein sequence ID" value="SZX68397.1"/>
    <property type="molecule type" value="Genomic_DNA"/>
</dbReference>
<protein>
    <recommendedName>
        <fullName evidence="5">Protein kinase domain-containing protein</fullName>
    </recommendedName>
</protein>
<feature type="signal peptide" evidence="4">
    <location>
        <begin position="1"/>
        <end position="16"/>
    </location>
</feature>
<dbReference type="PANTHER" id="PTHR44329:SF214">
    <property type="entry name" value="PROTEIN KINASE DOMAIN-CONTAINING PROTEIN"/>
    <property type="match status" value="1"/>
</dbReference>
<dbReference type="GO" id="GO:0005524">
    <property type="term" value="F:ATP binding"/>
    <property type="evidence" value="ECO:0007669"/>
    <property type="project" value="UniProtKB-UniRule"/>
</dbReference>
<evidence type="ECO:0000256" key="1">
    <source>
        <dbReference type="PROSITE-ProRule" id="PRU10141"/>
    </source>
</evidence>
<feature type="region of interest" description="Disordered" evidence="2">
    <location>
        <begin position="311"/>
        <end position="330"/>
    </location>
</feature>
<dbReference type="PROSITE" id="PS50011">
    <property type="entry name" value="PROTEIN_KINASE_DOM"/>
    <property type="match status" value="1"/>
</dbReference>
<dbReference type="AlphaFoldDB" id="A0A383VSA7"/>
<dbReference type="InterPro" id="IPR011009">
    <property type="entry name" value="Kinase-like_dom_sf"/>
</dbReference>
<dbReference type="Proteomes" id="UP000256970">
    <property type="component" value="Unassembled WGS sequence"/>
</dbReference>
<keyword evidence="3" id="KW-0812">Transmembrane</keyword>
<dbReference type="InterPro" id="IPR017441">
    <property type="entry name" value="Protein_kinase_ATP_BS"/>
</dbReference>
<evidence type="ECO:0000256" key="3">
    <source>
        <dbReference type="SAM" id="Phobius"/>
    </source>
</evidence>
<feature type="binding site" evidence="1">
    <location>
        <position position="390"/>
    </location>
    <ligand>
        <name>ATP</name>
        <dbReference type="ChEBI" id="CHEBI:30616"/>
    </ligand>
</feature>
<organism evidence="6 7">
    <name type="scientific">Tetradesmus obliquus</name>
    <name type="common">Green alga</name>
    <name type="synonym">Acutodesmus obliquus</name>
    <dbReference type="NCBI Taxonomy" id="3088"/>
    <lineage>
        <taxon>Eukaryota</taxon>
        <taxon>Viridiplantae</taxon>
        <taxon>Chlorophyta</taxon>
        <taxon>core chlorophytes</taxon>
        <taxon>Chlorophyceae</taxon>
        <taxon>CS clade</taxon>
        <taxon>Sphaeropleales</taxon>
        <taxon>Scenedesmaceae</taxon>
        <taxon>Tetradesmus</taxon>
    </lineage>
</organism>
<evidence type="ECO:0000259" key="5">
    <source>
        <dbReference type="PROSITE" id="PS50011"/>
    </source>
</evidence>
<feature type="compositionally biased region" description="Polar residues" evidence="2">
    <location>
        <begin position="551"/>
        <end position="562"/>
    </location>
</feature>
<keyword evidence="7" id="KW-1185">Reference proteome</keyword>
<keyword evidence="3" id="KW-1133">Transmembrane helix</keyword>
<dbReference type="Gene3D" id="3.30.200.20">
    <property type="entry name" value="Phosphorylase Kinase, domain 1"/>
    <property type="match status" value="1"/>
</dbReference>
<keyword evidence="3" id="KW-0472">Membrane</keyword>
<sequence>MIVAAVALLLLGLAASLPAAGATTAYVSSTPGTYRGQGTVSLMKALADQNVDRIELVGDYAAGDEFDPLQGAPFPINRNITLTSTPGSWYTLDLNFAHSVVEICSSCRFSLLANLTMANARRGTSPLVDFFLGQPGSVLVLNGIYRHRLACTEAHDSAQTLRGLPRSAILPGAKQPQQLHIENITYQGKEYPDSILYEDITWDAPRQVDEGRGYTGGYAQHAINSFRVCEHYVTNECLKGESAEACVNKLIDQVEEQQRSQGKLSGQLMAVAIAVPLVAALLLGGVLGMVLYHRKQKKLYAAAKTLLDSEAGTGTPGERMTGKSYHGSGGASLMPKGTDKGWELASSFVSPFLGTVEDPDAPIEFREFIGAGSFGRVYRGRWDGRDVAVKVVEHNQDTAESVVNEMHLLMAFNSPYVIRAYRCLTYRRLLAPERSESLLAGTRDSMDNNSMELDSFGGTPLNDQSSVAAAAAAAAAGAGSSGGGKRKSDSSFERSRSIGSSNVAVKPSRKSGDAAAAASEVVVASSPPSAGQSQQGTPSSSSIVGGLIKVRSSSGMHVTPPNSGGGGHCSRPSGSNQSSSVQMTPGGTNLLQTSRSSAGVGQGSRGSKNVREGMNMLATWLVQEYCDQGTLKAFLARNEVPARLAAGDEQAVLLLVLMLRDTAKGLAALHNQAVVHGDLNSRNVLVATDTASEAGATAKIADLGISKAIAQHKTHRTTTNLGTITHSAPELLRSGRMSPHVDVYSFGIMMWELFTGQEAFGKLLYGQFFETIVVNDLRPVVPPSMPQDYTTLMEHAWATDPSERPTAQQLVECLSHIAGSRIAALQAGAVAASNPAAAAAAAQTAAPVTHKSAEELLSNPAKRQVQREQQQQQNLLKAASLKSAVALPARRLSLTIGDGERPDDVSDDSGSNCASPLAARRPLSGSGVRSFFSKLAGNGGSSSNIFGGSSRPGSRDHSKELPTLTPKSGGLSPLAGAGQSQWFV</sequence>
<gene>
    <name evidence="6" type="ORF">BQ4739_LOCUS8755</name>
</gene>